<name>A0A0L1KHI4_9SPHN</name>
<dbReference type="EMBL" id="JYNE01000009">
    <property type="protein sequence ID" value="KNH03433.1"/>
    <property type="molecule type" value="Genomic_DNA"/>
</dbReference>
<dbReference type="Proteomes" id="UP000037446">
    <property type="component" value="Unassembled WGS sequence"/>
</dbReference>
<reference evidence="1" key="1">
    <citation type="submission" date="2015-02" db="EMBL/GenBank/DDBJ databases">
        <authorList>
            <person name="Chooi Y.-H."/>
        </authorList>
    </citation>
    <scope>NUCLEOTIDE SEQUENCE [LARGE SCALE GENOMIC DNA]</scope>
    <source>
        <strain evidence="1">LAMA 915</strain>
    </source>
</reference>
<accession>A0A0L1KHI4</accession>
<evidence type="ECO:0000313" key="1">
    <source>
        <dbReference type="EMBL" id="KNH03433.1"/>
    </source>
</evidence>
<sequence>MSNQPFLDLPGFESEGALTGEPHILLTHGYQELTFSHLCMPDPDHRNGYRYRSENLLGIPHAVETQGPPEEDTDFDLDELSLLKEEVERYRRDHGSGS</sequence>
<gene>
    <name evidence="1" type="ORF">J121_1762</name>
</gene>
<evidence type="ECO:0000313" key="2">
    <source>
        <dbReference type="Proteomes" id="UP000037446"/>
    </source>
</evidence>
<organism evidence="1 2">
    <name type="scientific">Qipengyuania citrea LAMA 915</name>
    <dbReference type="NCBI Taxonomy" id="1306953"/>
    <lineage>
        <taxon>Bacteria</taxon>
        <taxon>Pseudomonadati</taxon>
        <taxon>Pseudomonadota</taxon>
        <taxon>Alphaproteobacteria</taxon>
        <taxon>Sphingomonadales</taxon>
        <taxon>Erythrobacteraceae</taxon>
        <taxon>Qipengyuania</taxon>
    </lineage>
</organism>
<dbReference type="STRING" id="1306953.J121_1762"/>
<dbReference type="AlphaFoldDB" id="A0A0L1KHI4"/>
<protein>
    <submittedName>
        <fullName evidence="1">Cbb3-type cytochrome oxidase</fullName>
    </submittedName>
</protein>
<dbReference type="PATRIC" id="fig|1306953.7.peg.1808"/>
<proteinExistence type="predicted"/>
<comment type="caution">
    <text evidence="1">The sequence shown here is derived from an EMBL/GenBank/DDBJ whole genome shotgun (WGS) entry which is preliminary data.</text>
</comment>